<dbReference type="AlphaFoldDB" id="F9DYC1"/>
<evidence type="ECO:0000313" key="1">
    <source>
        <dbReference type="EMBL" id="EGQ18221.1"/>
    </source>
</evidence>
<dbReference type="EMBL" id="AFPZ01000144">
    <property type="protein sequence ID" value="EGQ18221.1"/>
    <property type="molecule type" value="Genomic_DNA"/>
</dbReference>
<comment type="caution">
    <text evidence="1">The sequence shown here is derived from an EMBL/GenBank/DDBJ whole genome shotgun (WGS) entry which is preliminary data.</text>
</comment>
<organism evidence="1 2">
    <name type="scientific">Sporosarcina newyorkensis 2681</name>
    <dbReference type="NCBI Taxonomy" id="1027292"/>
    <lineage>
        <taxon>Bacteria</taxon>
        <taxon>Bacillati</taxon>
        <taxon>Bacillota</taxon>
        <taxon>Bacilli</taxon>
        <taxon>Bacillales</taxon>
        <taxon>Caryophanaceae</taxon>
        <taxon>Sporosarcina</taxon>
    </lineage>
</organism>
<name>F9DYC1_9BACL</name>
<reference evidence="1 2" key="1">
    <citation type="submission" date="2011-04" db="EMBL/GenBank/DDBJ databases">
        <authorList>
            <person name="Muzny D."/>
            <person name="Qin X."/>
            <person name="Deng J."/>
            <person name="Jiang H."/>
            <person name="Liu Y."/>
            <person name="Qu J."/>
            <person name="Song X.-Z."/>
            <person name="Zhang L."/>
            <person name="Thornton R."/>
            <person name="Coyle M."/>
            <person name="Francisco L."/>
            <person name="Jackson L."/>
            <person name="Javaid M."/>
            <person name="Korchina V."/>
            <person name="Kovar C."/>
            <person name="Mata R."/>
            <person name="Mathew T."/>
            <person name="Ngo R."/>
            <person name="Nguyen L."/>
            <person name="Nguyen N."/>
            <person name="Okwuonu G."/>
            <person name="Ongeri F."/>
            <person name="Pham C."/>
            <person name="Simmons D."/>
            <person name="Wilczek-Boney K."/>
            <person name="Hale W."/>
            <person name="Jakkamsetti A."/>
            <person name="Pham P."/>
            <person name="Ruth R."/>
            <person name="San Lucas F."/>
            <person name="Warren J."/>
            <person name="Zhang J."/>
            <person name="Zhao Z."/>
            <person name="Zhou C."/>
            <person name="Zhu D."/>
            <person name="Lee S."/>
            <person name="Bess C."/>
            <person name="Blankenburg K."/>
            <person name="Forbes L."/>
            <person name="Fu Q."/>
            <person name="Gubbala S."/>
            <person name="Hirani K."/>
            <person name="Jayaseelan J.C."/>
            <person name="Lara F."/>
            <person name="Munidasa M."/>
            <person name="Palculict T."/>
            <person name="Patil S."/>
            <person name="Pu L.-L."/>
            <person name="Saada N."/>
            <person name="Tang L."/>
            <person name="Weissenberger G."/>
            <person name="Zhu Y."/>
            <person name="Hemphill L."/>
            <person name="Shang Y."/>
            <person name="Youmans B."/>
            <person name="Ayvaz T."/>
            <person name="Ross M."/>
            <person name="Santibanez J."/>
            <person name="Aqrawi P."/>
            <person name="Gross S."/>
            <person name="Joshi V."/>
            <person name="Fowler G."/>
            <person name="Nazareth L."/>
            <person name="Reid J."/>
            <person name="Worley K."/>
            <person name="Petrosino J."/>
            <person name="Highlander S."/>
            <person name="Gibbs R."/>
        </authorList>
    </citation>
    <scope>NUCLEOTIDE SEQUENCE [LARGE SCALE GENOMIC DNA]</scope>
    <source>
        <strain evidence="1 2">2681</strain>
    </source>
</reference>
<accession>F9DYC1</accession>
<gene>
    <name evidence="1" type="ORF">HMPREF9372_3802</name>
</gene>
<dbReference type="Proteomes" id="UP000005316">
    <property type="component" value="Unassembled WGS sequence"/>
</dbReference>
<sequence length="44" mass="4877">MKRPAGLLSFNANINVFSKLNDMFSTVAYPDILAGPIAVYKEMK</sequence>
<evidence type="ECO:0000313" key="2">
    <source>
        <dbReference type="Proteomes" id="UP000005316"/>
    </source>
</evidence>
<dbReference type="HOGENOM" id="CLU_3222272_0_0_9"/>
<protein>
    <submittedName>
        <fullName evidence="1">Uncharacterized protein</fullName>
    </submittedName>
</protein>
<proteinExistence type="predicted"/>